<feature type="transmembrane region" description="Helical" evidence="6">
    <location>
        <begin position="458"/>
        <end position="480"/>
    </location>
</feature>
<gene>
    <name evidence="7" type="ORF">FAK_29840</name>
</gene>
<dbReference type="InterPro" id="IPR037272">
    <property type="entry name" value="SNS_sf"/>
</dbReference>
<evidence type="ECO:0000256" key="1">
    <source>
        <dbReference type="ARBA" id="ARBA00004141"/>
    </source>
</evidence>
<feature type="transmembrane region" description="Helical" evidence="6">
    <location>
        <begin position="354"/>
        <end position="377"/>
    </location>
</feature>
<evidence type="ECO:0000256" key="6">
    <source>
        <dbReference type="SAM" id="Phobius"/>
    </source>
</evidence>
<dbReference type="PANTHER" id="PTHR42948:SF1">
    <property type="entry name" value="TRANSPORTER"/>
    <property type="match status" value="1"/>
</dbReference>
<dbReference type="NCBIfam" id="NF037979">
    <property type="entry name" value="Na_transp"/>
    <property type="match status" value="1"/>
</dbReference>
<feature type="transmembrane region" description="Helical" evidence="6">
    <location>
        <begin position="84"/>
        <end position="112"/>
    </location>
</feature>
<name>A0AAU9EFH4_9BACT</name>
<dbReference type="PRINTS" id="PR00176">
    <property type="entry name" value="NANEUSMPORT"/>
</dbReference>
<evidence type="ECO:0000256" key="2">
    <source>
        <dbReference type="ARBA" id="ARBA00022448"/>
    </source>
</evidence>
<keyword evidence="2" id="KW-0813">Transport</keyword>
<feature type="transmembrane region" description="Helical" evidence="6">
    <location>
        <begin position="218"/>
        <end position="243"/>
    </location>
</feature>
<organism evidence="7 8">
    <name type="scientific">Desulfoferula mesophila</name>
    <dbReference type="NCBI Taxonomy" id="3058419"/>
    <lineage>
        <taxon>Bacteria</taxon>
        <taxon>Pseudomonadati</taxon>
        <taxon>Thermodesulfobacteriota</taxon>
        <taxon>Desulfarculia</taxon>
        <taxon>Desulfarculales</taxon>
        <taxon>Desulfarculaceae</taxon>
        <taxon>Desulfoferula</taxon>
    </lineage>
</organism>
<dbReference type="CDD" id="cd10334">
    <property type="entry name" value="SLC6sbd_u1"/>
    <property type="match status" value="1"/>
</dbReference>
<comment type="subcellular location">
    <subcellularLocation>
        <location evidence="1">Membrane</location>
        <topology evidence="1">Multi-pass membrane protein</topology>
    </subcellularLocation>
</comment>
<dbReference type="GO" id="GO:0016020">
    <property type="term" value="C:membrane"/>
    <property type="evidence" value="ECO:0007669"/>
    <property type="project" value="UniProtKB-SubCell"/>
</dbReference>
<proteinExistence type="predicted"/>
<feature type="transmembrane region" description="Helical" evidence="6">
    <location>
        <begin position="383"/>
        <end position="403"/>
    </location>
</feature>
<evidence type="ECO:0000313" key="8">
    <source>
        <dbReference type="Proteomes" id="UP001366166"/>
    </source>
</evidence>
<keyword evidence="3 6" id="KW-0812">Transmembrane</keyword>
<accession>A0AAU9EFH4</accession>
<evidence type="ECO:0000313" key="7">
    <source>
        <dbReference type="EMBL" id="BEQ15918.1"/>
    </source>
</evidence>
<protein>
    <submittedName>
        <fullName evidence="7">Transporter</fullName>
    </submittedName>
</protein>
<dbReference type="InterPro" id="IPR000175">
    <property type="entry name" value="Na/ntran_symport"/>
</dbReference>
<dbReference type="AlphaFoldDB" id="A0AAU9EFH4"/>
<dbReference type="SUPFAM" id="SSF161070">
    <property type="entry name" value="SNF-like"/>
    <property type="match status" value="1"/>
</dbReference>
<dbReference type="Proteomes" id="UP001366166">
    <property type="component" value="Chromosome"/>
</dbReference>
<dbReference type="PROSITE" id="PS00610">
    <property type="entry name" value="NA_NEUROTRAN_SYMP_1"/>
    <property type="match status" value="1"/>
</dbReference>
<dbReference type="KEGG" id="dmp:FAK_29840"/>
<feature type="transmembrane region" description="Helical" evidence="6">
    <location>
        <begin position="314"/>
        <end position="342"/>
    </location>
</feature>
<evidence type="ECO:0000256" key="5">
    <source>
        <dbReference type="ARBA" id="ARBA00023136"/>
    </source>
</evidence>
<keyword evidence="5 6" id="KW-0472">Membrane</keyword>
<feature type="transmembrane region" description="Helical" evidence="6">
    <location>
        <begin position="145"/>
        <end position="164"/>
    </location>
</feature>
<feature type="transmembrane region" description="Helical" evidence="6">
    <location>
        <begin position="12"/>
        <end position="29"/>
    </location>
</feature>
<evidence type="ECO:0000256" key="4">
    <source>
        <dbReference type="ARBA" id="ARBA00022989"/>
    </source>
</evidence>
<feature type="transmembrane region" description="Helical" evidence="6">
    <location>
        <begin position="255"/>
        <end position="281"/>
    </location>
</feature>
<feature type="transmembrane region" description="Helical" evidence="6">
    <location>
        <begin position="41"/>
        <end position="63"/>
    </location>
</feature>
<feature type="transmembrane region" description="Helical" evidence="6">
    <location>
        <begin position="424"/>
        <end position="446"/>
    </location>
</feature>
<dbReference type="PANTHER" id="PTHR42948">
    <property type="entry name" value="TRANSPORTER"/>
    <property type="match status" value="1"/>
</dbReference>
<dbReference type="Pfam" id="PF00209">
    <property type="entry name" value="SNF"/>
    <property type="match status" value="2"/>
</dbReference>
<evidence type="ECO:0000256" key="3">
    <source>
        <dbReference type="ARBA" id="ARBA00022692"/>
    </source>
</evidence>
<feature type="transmembrane region" description="Helical" evidence="6">
    <location>
        <begin position="176"/>
        <end position="198"/>
    </location>
</feature>
<dbReference type="RefSeq" id="WP_338601024.1">
    <property type="nucleotide sequence ID" value="NZ_AP028679.1"/>
</dbReference>
<reference evidence="8" key="1">
    <citation type="journal article" date="2023" name="Arch. Microbiol.">
        <title>Desulfoferula mesophilus gen. nov. sp. nov., a mesophilic sulfate-reducing bacterium isolated from a brackish lake sediment.</title>
        <authorList>
            <person name="Watanabe T."/>
            <person name="Yabe T."/>
            <person name="Tsuji J.M."/>
            <person name="Fukui M."/>
        </authorList>
    </citation>
    <scope>NUCLEOTIDE SEQUENCE [LARGE SCALE GENOMIC DNA]</scope>
    <source>
        <strain evidence="8">12FAK</strain>
    </source>
</reference>
<keyword evidence="4 6" id="KW-1133">Transmembrane helix</keyword>
<keyword evidence="8" id="KW-1185">Reference proteome</keyword>
<dbReference type="EMBL" id="AP028679">
    <property type="protein sequence ID" value="BEQ15918.1"/>
    <property type="molecule type" value="Genomic_DNA"/>
</dbReference>
<sequence length="486" mass="53310">MREQWNSRTGFVLAAVGSAVGLGNIWRFPYMAYENGGGAFLIPYFFAMLTAGVPFLIMEFALGHRYKSAAPLTFHAIKARWEGLGWWQVLVCLVISFYYVVILGWTVCYFFLSFHQGWGGAPSDYFFKDFLQLTKSPLDPGGMRWPIVAATVFCWLVSWVVLWRGVNAGIERVNKVFMPVLFVLVLVLLARALTLPGAADGLNWLFAPDFSNLWNYKVWTAAYGQIFFTLSIGFGIMIAYSSYLPDDADITNNGFITVFLNCGFSLLAGTMVFGVLGFMAAQQGVPIKEVVSQGVGLAFATIPAALNMMPAAGVFGVVFFLALLFAGFSSFLSIVEACVAPLMEKLGWSRTKAVSVLCGLGLVGSLPFSTGGGLLLLDLVDHFINNYGIVFGGLAEILMIAWLGRLPEMRRYVNQVSDFPLGSWWSVCLKVVTPLTLGVMAISNLVGDLAQPYSGYPLTALVAFGWVLMALMGLAAWWLATKRWAY</sequence>